<evidence type="ECO:0000313" key="2">
    <source>
        <dbReference type="EMBL" id="OLP77850.1"/>
    </source>
</evidence>
<organism evidence="2 3">
    <name type="scientific">Symbiodinium microadriaticum</name>
    <name type="common">Dinoflagellate</name>
    <name type="synonym">Zooxanthella microadriatica</name>
    <dbReference type="NCBI Taxonomy" id="2951"/>
    <lineage>
        <taxon>Eukaryota</taxon>
        <taxon>Sar</taxon>
        <taxon>Alveolata</taxon>
        <taxon>Dinophyceae</taxon>
        <taxon>Suessiales</taxon>
        <taxon>Symbiodiniaceae</taxon>
        <taxon>Symbiodinium</taxon>
    </lineage>
</organism>
<feature type="region of interest" description="Disordered" evidence="1">
    <location>
        <begin position="71"/>
        <end position="110"/>
    </location>
</feature>
<name>A0A1Q9C4K9_SYMMI</name>
<gene>
    <name evidence="2" type="ORF">AK812_SmicGene42045</name>
</gene>
<dbReference type="Proteomes" id="UP000186817">
    <property type="component" value="Unassembled WGS sequence"/>
</dbReference>
<feature type="compositionally biased region" description="Basic and acidic residues" evidence="1">
    <location>
        <begin position="71"/>
        <end position="102"/>
    </location>
</feature>
<comment type="caution">
    <text evidence="2">The sequence shown here is derived from an EMBL/GenBank/DDBJ whole genome shotgun (WGS) entry which is preliminary data.</text>
</comment>
<accession>A0A1Q9C4K9</accession>
<keyword evidence="3" id="KW-1185">Reference proteome</keyword>
<evidence type="ECO:0000256" key="1">
    <source>
        <dbReference type="SAM" id="MobiDB-lite"/>
    </source>
</evidence>
<protein>
    <submittedName>
        <fullName evidence="2">Uncharacterized protein</fullName>
    </submittedName>
</protein>
<evidence type="ECO:0000313" key="3">
    <source>
        <dbReference type="Proteomes" id="UP000186817"/>
    </source>
</evidence>
<proteinExistence type="predicted"/>
<sequence length="410" mass="46201">MEGDDREILERMTWRVTLGIAQERWFPETPWESRLSESFESAKAEMSDVCSRLLEEDARWAYEKDVKARAEAARKDDKSKAEAEKKDDEPNAEGSKKDDNPEKRRKTGSTFNDILGYGAFSADSESRYFQMSRASTYDACQGKEMGTAFPQSLLVRVLLEAALVPATLLLHVQHGMQNGDFYRDQDGLFSFTWPAQPLTDVVRTLFAFSTYKSLRWSLCSVVENRNPVELKAHFVQPGIIPLISVAATCKLCLRCVAQGLERWWRLSTCNWDWYLDRFPRRQRDYFRAHLAHAPLIYLVAGAPRGLQAVMGGRSLEHSGVQSLCDPNWEAGYVHWESEAVKSHFCNACLLGQGVDDSRAYGLMCFAVSEVCSTHFAFAAEPDSVASVDSSTCLTHADSTAYRSVHTVGRV</sequence>
<reference evidence="2 3" key="1">
    <citation type="submission" date="2016-02" db="EMBL/GenBank/DDBJ databases">
        <title>Genome analysis of coral dinoflagellate symbionts highlights evolutionary adaptations to a symbiotic lifestyle.</title>
        <authorList>
            <person name="Aranda M."/>
            <person name="Li Y."/>
            <person name="Liew Y.J."/>
            <person name="Baumgarten S."/>
            <person name="Simakov O."/>
            <person name="Wilson M."/>
            <person name="Piel J."/>
            <person name="Ashoor H."/>
            <person name="Bougouffa S."/>
            <person name="Bajic V.B."/>
            <person name="Ryu T."/>
            <person name="Ravasi T."/>
            <person name="Bayer T."/>
            <person name="Micklem G."/>
            <person name="Kim H."/>
            <person name="Bhak J."/>
            <person name="Lajeunesse T.C."/>
            <person name="Voolstra C.R."/>
        </authorList>
    </citation>
    <scope>NUCLEOTIDE SEQUENCE [LARGE SCALE GENOMIC DNA]</scope>
    <source>
        <strain evidence="2 3">CCMP2467</strain>
    </source>
</reference>
<dbReference type="EMBL" id="LSRX01001700">
    <property type="protein sequence ID" value="OLP77850.1"/>
    <property type="molecule type" value="Genomic_DNA"/>
</dbReference>
<dbReference type="AlphaFoldDB" id="A0A1Q9C4K9"/>
<dbReference type="OrthoDB" id="417075at2759"/>